<evidence type="ECO:0000313" key="8">
    <source>
        <dbReference type="Proteomes" id="UP000065734"/>
    </source>
</evidence>
<reference evidence="7" key="2">
    <citation type="submission" date="2015-11" db="EMBL/GenBank/DDBJ databases">
        <authorList>
            <person name="Zhang Y."/>
            <person name="Guo Z."/>
        </authorList>
    </citation>
    <scope>NUCLEOTIDE SEQUENCE</scope>
    <source>
        <strain evidence="7">1</strain>
    </source>
</reference>
<dbReference type="STRING" id="1079.BVIR_2860"/>
<dbReference type="InterPro" id="IPR042099">
    <property type="entry name" value="ANL_N_sf"/>
</dbReference>
<accession>A0A0H5BB76</accession>
<dbReference type="GO" id="GO:0016620">
    <property type="term" value="F:oxidoreductase activity, acting on the aldehyde or oxo group of donors, NAD or NADP as acceptor"/>
    <property type="evidence" value="ECO:0007669"/>
    <property type="project" value="InterPro"/>
</dbReference>
<reference evidence="6" key="1">
    <citation type="journal article" date="2015" name="Genome Announc.">
        <title>Complete Genome Sequence of the Bacteriochlorophyll b-Producing Photosynthetic Bacterium Blastochloris viridis.</title>
        <authorList>
            <person name="Tsukatani Y."/>
            <person name="Hirose Y."/>
            <person name="Harada J."/>
            <person name="Misawa N."/>
            <person name="Mori K."/>
            <person name="Inoue K."/>
            <person name="Tamiaki H."/>
        </authorList>
    </citation>
    <scope>NUCLEOTIDE SEQUENCE [LARGE SCALE GENOMIC DNA]</scope>
    <source>
        <strain evidence="6">DSM 133</strain>
    </source>
</reference>
<dbReference type="GO" id="GO:0016020">
    <property type="term" value="C:membrane"/>
    <property type="evidence" value="ECO:0007669"/>
    <property type="project" value="TreeGrafter"/>
</dbReference>
<dbReference type="GO" id="GO:0005524">
    <property type="term" value="F:ATP binding"/>
    <property type="evidence" value="ECO:0007669"/>
    <property type="project" value="UniProtKB-KW"/>
</dbReference>
<dbReference type="PROSITE" id="PS50075">
    <property type="entry name" value="CARRIER"/>
    <property type="match status" value="1"/>
</dbReference>
<dbReference type="NCBIfam" id="TIGR01746">
    <property type="entry name" value="Thioester-redct"/>
    <property type="match status" value="1"/>
</dbReference>
<gene>
    <name evidence="7" type="primary">lgrD_1</name>
    <name evidence="6" type="ORF">BV133_1827</name>
    <name evidence="7" type="ORF">BVIRIDIS_23050</name>
</gene>
<dbReference type="EMBL" id="AP014854">
    <property type="protein sequence ID" value="BAR99420.1"/>
    <property type="molecule type" value="Genomic_DNA"/>
</dbReference>
<evidence type="ECO:0000256" key="4">
    <source>
        <dbReference type="ARBA" id="ARBA00022840"/>
    </source>
</evidence>
<dbReference type="Gene3D" id="3.40.50.12780">
    <property type="entry name" value="N-terminal domain of ligase-like"/>
    <property type="match status" value="1"/>
</dbReference>
<keyword evidence="8" id="KW-1185">Reference proteome</keyword>
<keyword evidence="3" id="KW-0547">Nucleotide-binding</keyword>
<dbReference type="Pfam" id="PF07993">
    <property type="entry name" value="NAD_binding_4"/>
    <property type="match status" value="1"/>
</dbReference>
<dbReference type="InterPro" id="IPR046407">
    <property type="entry name" value="CAR"/>
</dbReference>
<evidence type="ECO:0000256" key="1">
    <source>
        <dbReference type="ARBA" id="ARBA00022450"/>
    </source>
</evidence>
<keyword evidence="1" id="KW-0596">Phosphopantetheine</keyword>
<dbReference type="CDD" id="cd05235">
    <property type="entry name" value="SDR_e1"/>
    <property type="match status" value="1"/>
</dbReference>
<dbReference type="InterPro" id="IPR013120">
    <property type="entry name" value="FAR_NAD-bd"/>
</dbReference>
<protein>
    <submittedName>
        <fullName evidence="7">Linear gramicidin synthase subunit D</fullName>
    </submittedName>
    <submittedName>
        <fullName evidence="6">Substrate--CoA ligase</fullName>
    </submittedName>
</protein>
<dbReference type="SUPFAM" id="SSF47336">
    <property type="entry name" value="ACP-like"/>
    <property type="match status" value="1"/>
</dbReference>
<dbReference type="InterPro" id="IPR009081">
    <property type="entry name" value="PP-bd_ACP"/>
</dbReference>
<evidence type="ECO:0000313" key="6">
    <source>
        <dbReference type="EMBL" id="BAR99420.1"/>
    </source>
</evidence>
<dbReference type="SUPFAM" id="SSF51735">
    <property type="entry name" value="NAD(P)-binding Rossmann-fold domains"/>
    <property type="match status" value="1"/>
</dbReference>
<proteinExistence type="predicted"/>
<dbReference type="OrthoDB" id="9803968at2"/>
<dbReference type="InterPro" id="IPR000873">
    <property type="entry name" value="AMP-dep_synth/lig_dom"/>
</dbReference>
<keyword evidence="4" id="KW-0067">ATP-binding</keyword>
<dbReference type="Gene3D" id="1.10.1200.10">
    <property type="entry name" value="ACP-like"/>
    <property type="match status" value="1"/>
</dbReference>
<keyword evidence="2" id="KW-0597">Phosphoprotein</keyword>
<sequence>MRLARTVDQVMSRFADRPAIGERPRRPVRNDATSQTVLDDARSYDTITYRELWGRANAIAAEFQQNGDHALRPGERVAFLAFTSGDYAAIDLACIRLGAVTVPLQTTASGAELGAIVAETEPAILAVSPQYLDAAIKLALAGPSVRRVVVFDFHPQVDEHRDAFEAAMDILRRNAGCALTPLAEVLEQAAGLPGAAWPADDDANDPLAMLIYTSGSTGSPKGAMYTETLAGGMWGGSWSRIFSDERAKSIHYMPMSHVAGHSALKNTLARGGTCYFTSRSNLSSLLEDIALAKPTELSLVPRVCEMLYQRFHSEMAKRLSQGGEEAALEAAIMEEMRTDILGGDVKWASCSSAPLSRELKTFTERLLGVELHNVYGSTEAGGIWVDNKLLRPPITDYKLIDAPELGYHLTDRPFPRGELLLKTTSIIPGYYRRPDLAEELFDPEGFYRTGDIVAETGEGELHFVDRRKNVIKLAQGEFVATAKLETVFTASPLIRQIFIHARSEWSSLLAVVVPAAHILGQFAELEHELKRLIHESFREIARKEQLRPYEIPRDFIIEHEPFSQQNGLLSDHGKPMWPKLRARYAAELDKLHGDISSREIEKLRDIYRNRSGQTVIETVQQAVQSIFGSSDIDVKPTDYFRDLGGDSLSAVQLSIVLEEAFDTRVPIDMIISRGTDLKSLADYIEQKRQKGTDRLSVSSVHGVGATAYHASQLTLDKFIAPAVLERAAALPGSDAARQTVLLTGASGFLGRFLCLTLLTSLASTGGRLICLVRGKDRAAAYERLASAFEGHDPRLRHEFRRLSARHLDVIAGDIALPQLGLDNDTWERLSGEVDAIVHAGALVNHILPYSQLFDANVLGTTELIELALTGRLKEFVFISSIAVAAPSEGRNALDEEGDIRQSLASMTIDRAYASGYATSKWSGEVLLREAHEKFGLPVTVFRSSMILAHRDFEGQINLPDAFTRLLLSVILTSLAPRSFYRTDAAIPPSRAHYDGLPVDFTANAIVTLGLGYQYGYRTYSLVNPHDDGVSLDTVVGWLEESGHRVRRISDYKAWLEAFGNALRALPAHSQKHSVLPLLHGYERPLDPVSGSLVPSSEFERAVAKARLRLGKIPQLSKYLIVMYISELLKMGLIPETSSSTMLSPLAPSRSFDVV</sequence>
<dbReference type="RefSeq" id="WP_055038195.1">
    <property type="nucleotide sequence ID" value="NZ_AP014854.2"/>
</dbReference>
<feature type="domain" description="Carrier" evidence="5">
    <location>
        <begin position="610"/>
        <end position="688"/>
    </location>
</feature>
<dbReference type="Gene3D" id="3.40.50.720">
    <property type="entry name" value="NAD(P)-binding Rossmann-like Domain"/>
    <property type="match status" value="1"/>
</dbReference>
<dbReference type="GO" id="GO:0050661">
    <property type="term" value="F:NADP binding"/>
    <property type="evidence" value="ECO:0007669"/>
    <property type="project" value="InterPro"/>
</dbReference>
<organism evidence="7 8">
    <name type="scientific">Blastochloris viridis</name>
    <name type="common">Rhodopseudomonas viridis</name>
    <dbReference type="NCBI Taxonomy" id="1079"/>
    <lineage>
        <taxon>Bacteria</taxon>
        <taxon>Pseudomonadati</taxon>
        <taxon>Pseudomonadota</taxon>
        <taxon>Alphaproteobacteria</taxon>
        <taxon>Hyphomicrobiales</taxon>
        <taxon>Blastochloridaceae</taxon>
        <taxon>Blastochloris</taxon>
    </lineage>
</organism>
<dbReference type="Pfam" id="PF00501">
    <property type="entry name" value="AMP-binding"/>
    <property type="match status" value="1"/>
</dbReference>
<name>A0A0H5BB76_BLAVI</name>
<dbReference type="PATRIC" id="fig|1079.6.peg.3003"/>
<dbReference type="EMBL" id="LN907867">
    <property type="protein sequence ID" value="CUU43287.1"/>
    <property type="molecule type" value="Genomic_DNA"/>
</dbReference>
<dbReference type="InterPro" id="IPR020806">
    <property type="entry name" value="PKS_PP-bd"/>
</dbReference>
<dbReference type="KEGG" id="bvr:BVIR_2860"/>
<dbReference type="Pfam" id="PF00550">
    <property type="entry name" value="PP-binding"/>
    <property type="match status" value="1"/>
</dbReference>
<evidence type="ECO:0000256" key="3">
    <source>
        <dbReference type="ARBA" id="ARBA00022741"/>
    </source>
</evidence>
<dbReference type="PANTHER" id="PTHR43272">
    <property type="entry name" value="LONG-CHAIN-FATTY-ACID--COA LIGASE"/>
    <property type="match status" value="1"/>
</dbReference>
<evidence type="ECO:0000259" key="5">
    <source>
        <dbReference type="PROSITE" id="PS50075"/>
    </source>
</evidence>
<dbReference type="PANTHER" id="PTHR43272:SF33">
    <property type="entry name" value="AMP-BINDING DOMAIN-CONTAINING PROTEIN-RELATED"/>
    <property type="match status" value="1"/>
</dbReference>
<dbReference type="InterPro" id="IPR010080">
    <property type="entry name" value="Thioester_reductase-like_dom"/>
</dbReference>
<dbReference type="NCBIfam" id="NF041592">
    <property type="entry name" value="carboxyl_red"/>
    <property type="match status" value="1"/>
</dbReference>
<dbReference type="GO" id="GO:0031177">
    <property type="term" value="F:phosphopantetheine binding"/>
    <property type="evidence" value="ECO:0007669"/>
    <property type="project" value="InterPro"/>
</dbReference>
<reference evidence="8" key="3">
    <citation type="journal article" date="2016" name="Genome Announc.">
        <title>Revised genome sequence of the purple photosynthetic bacterium Blastochloris viridis.</title>
        <authorList>
            <person name="Liu L.N."/>
            <person name="Faulkner M."/>
            <person name="Liu X."/>
            <person name="Huang F."/>
            <person name="Darby A.C."/>
            <person name="Hall N."/>
        </authorList>
    </citation>
    <scope>NUCLEOTIDE SEQUENCE [LARGE SCALE GENOMIC DNA]</scope>
    <source>
        <strain evidence="8">ATCC 19567 / DSM 133 / F</strain>
    </source>
</reference>
<dbReference type="PROSITE" id="PS00455">
    <property type="entry name" value="AMP_BINDING"/>
    <property type="match status" value="1"/>
</dbReference>
<evidence type="ECO:0000313" key="7">
    <source>
        <dbReference type="EMBL" id="CUU43287.1"/>
    </source>
</evidence>
<dbReference type="SUPFAM" id="SSF56801">
    <property type="entry name" value="Acetyl-CoA synthetase-like"/>
    <property type="match status" value="1"/>
</dbReference>
<dbReference type="SMART" id="SM00823">
    <property type="entry name" value="PKS_PP"/>
    <property type="match status" value="1"/>
</dbReference>
<evidence type="ECO:0000256" key="2">
    <source>
        <dbReference type="ARBA" id="ARBA00022553"/>
    </source>
</evidence>
<dbReference type="InterPro" id="IPR036291">
    <property type="entry name" value="NAD(P)-bd_dom_sf"/>
</dbReference>
<keyword evidence="6" id="KW-0436">Ligase</keyword>
<dbReference type="Proteomes" id="UP000065734">
    <property type="component" value="Chromosome I"/>
</dbReference>
<dbReference type="InterPro" id="IPR020845">
    <property type="entry name" value="AMP-binding_CS"/>
</dbReference>
<dbReference type="InterPro" id="IPR036736">
    <property type="entry name" value="ACP-like_sf"/>
</dbReference>
<dbReference type="AlphaFoldDB" id="A0A0H5BB76"/>
<dbReference type="GO" id="GO:0004467">
    <property type="term" value="F:long-chain fatty acid-CoA ligase activity"/>
    <property type="evidence" value="ECO:0007669"/>
    <property type="project" value="TreeGrafter"/>
</dbReference>